<evidence type="ECO:0000259" key="1">
    <source>
        <dbReference type="Pfam" id="PF02826"/>
    </source>
</evidence>
<dbReference type="Proteomes" id="UP000178385">
    <property type="component" value="Unassembled WGS sequence"/>
</dbReference>
<sequence>MSYNNEELQYLSTWLQDAVALARKIKEYSERSNGIAIFTIASTVKANENRRPYLTPLRELSHGFIGGSLVFSQTQAILLSKHIDGLVDWILVDSEKKIPISFGSDEEVFTHFNLSIPEHSKASRMPLEMGNLSAACAMHVTKSDLHEYKPNDMTVDAVWHALAMQLGILSGKKVAIIGAGNIGFKLALKLVESGCTVDIVRRDQARGTLMADLINTIKPKSTIAKAHYNLDALQASVFADAIIGCSNAMPVITWEMMQAMKPDGLVIDVGKGTIFNDALIKGVQGNIKIIRADVTSGIDGVVATIRRTKSLLRNEMGRRMVGGDMYIVSGGAMGLDGDVIVDNYSAPTYVIGVANGMGDIKQTLNDSDRGHIEEVKKILNQAKT</sequence>
<feature type="domain" description="D-isomer specific 2-hydroxyacid dehydrogenase NAD-binding" evidence="1">
    <location>
        <begin position="158"/>
        <end position="295"/>
    </location>
</feature>
<dbReference type="GO" id="GO:0051287">
    <property type="term" value="F:NAD binding"/>
    <property type="evidence" value="ECO:0007669"/>
    <property type="project" value="InterPro"/>
</dbReference>
<gene>
    <name evidence="2" type="ORF">A2840_02720</name>
</gene>
<evidence type="ECO:0000313" key="2">
    <source>
        <dbReference type="EMBL" id="OGY46848.1"/>
    </source>
</evidence>
<dbReference type="Gene3D" id="3.40.50.720">
    <property type="entry name" value="NAD(P)-binding Rossmann-like Domain"/>
    <property type="match status" value="1"/>
</dbReference>
<reference evidence="2 3" key="1">
    <citation type="journal article" date="2016" name="Nat. Commun.">
        <title>Thousands of microbial genomes shed light on interconnected biogeochemical processes in an aquifer system.</title>
        <authorList>
            <person name="Anantharaman K."/>
            <person name="Brown C.T."/>
            <person name="Hug L.A."/>
            <person name="Sharon I."/>
            <person name="Castelle C.J."/>
            <person name="Probst A.J."/>
            <person name="Thomas B.C."/>
            <person name="Singh A."/>
            <person name="Wilkins M.J."/>
            <person name="Karaoz U."/>
            <person name="Brodie E.L."/>
            <person name="Williams K.H."/>
            <person name="Hubbard S.S."/>
            <person name="Banfield J.F."/>
        </authorList>
    </citation>
    <scope>NUCLEOTIDE SEQUENCE [LARGE SCALE GENOMIC DNA]</scope>
</reference>
<name>A0A1G1Y3H1_9BACT</name>
<comment type="caution">
    <text evidence="2">The sequence shown here is derived from an EMBL/GenBank/DDBJ whole genome shotgun (WGS) entry which is preliminary data.</text>
</comment>
<accession>A0A1G1Y3H1</accession>
<dbReference type="EMBL" id="MHIG01000028">
    <property type="protein sequence ID" value="OGY46848.1"/>
    <property type="molecule type" value="Genomic_DNA"/>
</dbReference>
<dbReference type="InterPro" id="IPR006140">
    <property type="entry name" value="D-isomer_DH_NAD-bd"/>
</dbReference>
<dbReference type="AlphaFoldDB" id="A0A1G1Y3H1"/>
<dbReference type="InterPro" id="IPR036291">
    <property type="entry name" value="NAD(P)-bd_dom_sf"/>
</dbReference>
<dbReference type="Pfam" id="PF02826">
    <property type="entry name" value="2-Hacid_dh_C"/>
    <property type="match status" value="1"/>
</dbReference>
<protein>
    <recommendedName>
        <fullName evidence="1">D-isomer specific 2-hydroxyacid dehydrogenase NAD-binding domain-containing protein</fullName>
    </recommendedName>
</protein>
<dbReference type="SUPFAM" id="SSF51735">
    <property type="entry name" value="NAD(P)-binding Rossmann-fold domains"/>
    <property type="match status" value="1"/>
</dbReference>
<proteinExistence type="predicted"/>
<organism evidence="2 3">
    <name type="scientific">Candidatus Buchananbacteria bacterium RIFCSPHIGHO2_01_FULL_47_11b</name>
    <dbReference type="NCBI Taxonomy" id="1797537"/>
    <lineage>
        <taxon>Bacteria</taxon>
        <taxon>Candidatus Buchananiibacteriota</taxon>
    </lineage>
</organism>
<evidence type="ECO:0000313" key="3">
    <source>
        <dbReference type="Proteomes" id="UP000178385"/>
    </source>
</evidence>